<dbReference type="Pfam" id="PF00990">
    <property type="entry name" value="GGDEF"/>
    <property type="match status" value="1"/>
</dbReference>
<dbReference type="Proteomes" id="UP000051373">
    <property type="component" value="Unassembled WGS sequence"/>
</dbReference>
<dbReference type="PANTHER" id="PTHR45138">
    <property type="entry name" value="REGULATORY COMPONENTS OF SENSORY TRANSDUCTION SYSTEM"/>
    <property type="match status" value="1"/>
</dbReference>
<reference evidence="2 3" key="1">
    <citation type="journal article" date="2015" name="Microbiome">
        <title>Genomic resolution of linkages in carbon, nitrogen, and sulfur cycling among widespread estuary sediment bacteria.</title>
        <authorList>
            <person name="Baker B.J."/>
            <person name="Lazar C.S."/>
            <person name="Teske A.P."/>
            <person name="Dick G.J."/>
        </authorList>
    </citation>
    <scope>NUCLEOTIDE SEQUENCE [LARGE SCALE GENOMIC DNA]</scope>
    <source>
        <strain evidence="2">SM23_42</strain>
    </source>
</reference>
<dbReference type="InterPro" id="IPR000160">
    <property type="entry name" value="GGDEF_dom"/>
</dbReference>
<dbReference type="Pfam" id="PF13185">
    <property type="entry name" value="GAF_2"/>
    <property type="match status" value="2"/>
</dbReference>
<dbReference type="FunFam" id="3.30.70.270:FF:000001">
    <property type="entry name" value="Diguanylate cyclase domain protein"/>
    <property type="match status" value="1"/>
</dbReference>
<dbReference type="STRING" id="1703779.AMJ83_03580"/>
<dbReference type="GO" id="GO:0005886">
    <property type="term" value="C:plasma membrane"/>
    <property type="evidence" value="ECO:0007669"/>
    <property type="project" value="TreeGrafter"/>
</dbReference>
<dbReference type="InterPro" id="IPR029787">
    <property type="entry name" value="Nucleotide_cyclase"/>
</dbReference>
<name>A0A0S8FWP2_UNCW3</name>
<dbReference type="Gene3D" id="3.30.450.40">
    <property type="match status" value="3"/>
</dbReference>
<dbReference type="InterPro" id="IPR050469">
    <property type="entry name" value="Diguanylate_Cyclase"/>
</dbReference>
<dbReference type="PANTHER" id="PTHR45138:SF9">
    <property type="entry name" value="DIGUANYLATE CYCLASE DGCM-RELATED"/>
    <property type="match status" value="1"/>
</dbReference>
<dbReference type="CDD" id="cd01949">
    <property type="entry name" value="GGDEF"/>
    <property type="match status" value="1"/>
</dbReference>
<organism evidence="2 3">
    <name type="scientific">candidate division WOR_3 bacterium SM23_42</name>
    <dbReference type="NCBI Taxonomy" id="1703779"/>
    <lineage>
        <taxon>Bacteria</taxon>
        <taxon>Bacteria division WOR-3</taxon>
    </lineage>
</organism>
<dbReference type="NCBIfam" id="TIGR00254">
    <property type="entry name" value="GGDEF"/>
    <property type="match status" value="1"/>
</dbReference>
<dbReference type="SMART" id="SM00065">
    <property type="entry name" value="GAF"/>
    <property type="match status" value="2"/>
</dbReference>
<dbReference type="InterPro" id="IPR003018">
    <property type="entry name" value="GAF"/>
</dbReference>
<evidence type="ECO:0000313" key="2">
    <source>
        <dbReference type="EMBL" id="KPK64093.1"/>
    </source>
</evidence>
<comment type="caution">
    <text evidence="2">The sequence shown here is derived from an EMBL/GenBank/DDBJ whole genome shotgun (WGS) entry which is preliminary data.</text>
</comment>
<dbReference type="GO" id="GO:0052621">
    <property type="term" value="F:diguanylate cyclase activity"/>
    <property type="evidence" value="ECO:0007669"/>
    <property type="project" value="TreeGrafter"/>
</dbReference>
<dbReference type="SUPFAM" id="SSF55781">
    <property type="entry name" value="GAF domain-like"/>
    <property type="match status" value="3"/>
</dbReference>
<sequence length="665" mass="75018">MPSNQVYSKLSKLTKPLLEHSNPAIVYKSITKNICTLLKASASLLLLYENKKIRIACAYNLSPEYQRIAKADVAIAQAALEKQRTKFVRDIKQLYRNGDKNTLASIRKEGIISLVSAPLGRADTAVGCINIYYHRSLKSFKMTEALSFFVRLSTIAVIQARMTEKVEEKTKMVKGIEDIGSLFASSFEIMDMMNAILTTAVDIADADAGGLILIDETNKLAMNAYEYKRGTRRTIEYASTARLEEGISAEILRTKKAITVSDLTAYNKVNPLAVKKKRVSVAGIPLMAREKVIGILYLDSFTKRRFAKTEIDYLNMLSNQAAIALDNILLNRLVKREAKETALLYEVSQSLISTLDFDQLLENILQHLKETFDFLNVSVLLVDEERQVLYTHSSITYSPEEKDLRLRIGKDGITGHVAKTKKMYYSRDVRSDSHYVAGSRDTRSEVCFPLLIGDRLIGVLDVESSEVNGFSQESIRLLSSLSAQIAIAIDNARLYAETKKLSLTDPLTTLSNRRSFDIFIDAEIKRAERYRRTFVVMMIDFDNFKDYNDRYGHSAGDIVLQKFSRIMKGIIRDVDFICRYGGDEFVSILPETDASFALDVAERMRKKIATQKIQPKITLSIGIASFPHDARDKSKLIDLADQACYEAKQRGGNRVLFTFKPKEAK</sequence>
<evidence type="ECO:0000313" key="3">
    <source>
        <dbReference type="Proteomes" id="UP000051373"/>
    </source>
</evidence>
<dbReference type="SUPFAM" id="SSF55073">
    <property type="entry name" value="Nucleotide cyclase"/>
    <property type="match status" value="1"/>
</dbReference>
<dbReference type="Gene3D" id="3.30.70.270">
    <property type="match status" value="1"/>
</dbReference>
<feature type="domain" description="GGDEF" evidence="1">
    <location>
        <begin position="532"/>
        <end position="660"/>
    </location>
</feature>
<proteinExistence type="predicted"/>
<dbReference type="EMBL" id="LJUJ01000005">
    <property type="protein sequence ID" value="KPK64093.1"/>
    <property type="molecule type" value="Genomic_DNA"/>
</dbReference>
<protein>
    <recommendedName>
        <fullName evidence="1">GGDEF domain-containing protein</fullName>
    </recommendedName>
</protein>
<dbReference type="SMART" id="SM00267">
    <property type="entry name" value="GGDEF"/>
    <property type="match status" value="1"/>
</dbReference>
<evidence type="ECO:0000259" key="1">
    <source>
        <dbReference type="PROSITE" id="PS50887"/>
    </source>
</evidence>
<dbReference type="InterPro" id="IPR043128">
    <property type="entry name" value="Rev_trsase/Diguanyl_cyclase"/>
</dbReference>
<dbReference type="PROSITE" id="PS50887">
    <property type="entry name" value="GGDEF"/>
    <property type="match status" value="1"/>
</dbReference>
<dbReference type="GO" id="GO:1902201">
    <property type="term" value="P:negative regulation of bacterial-type flagellum-dependent cell motility"/>
    <property type="evidence" value="ECO:0007669"/>
    <property type="project" value="TreeGrafter"/>
</dbReference>
<gene>
    <name evidence="2" type="ORF">AMJ83_03580</name>
</gene>
<accession>A0A0S8FWP2</accession>
<dbReference type="PATRIC" id="fig|1703779.3.peg.787"/>
<dbReference type="GO" id="GO:0043709">
    <property type="term" value="P:cell adhesion involved in single-species biofilm formation"/>
    <property type="evidence" value="ECO:0007669"/>
    <property type="project" value="TreeGrafter"/>
</dbReference>
<dbReference type="AlphaFoldDB" id="A0A0S8FWP2"/>
<dbReference type="InterPro" id="IPR029016">
    <property type="entry name" value="GAF-like_dom_sf"/>
</dbReference>